<keyword evidence="2" id="KW-1133">Transmembrane helix</keyword>
<dbReference type="RefSeq" id="XP_022304339.1">
    <property type="nucleotide sequence ID" value="XM_022448631.1"/>
</dbReference>
<dbReference type="PANTHER" id="PTHR14096:SF28">
    <property type="entry name" value="APOLIPOPROTEIN L, 1-RELATED"/>
    <property type="match status" value="1"/>
</dbReference>
<dbReference type="GO" id="GO:0005576">
    <property type="term" value="C:extracellular region"/>
    <property type="evidence" value="ECO:0007669"/>
    <property type="project" value="InterPro"/>
</dbReference>
<feature type="signal peptide" evidence="3">
    <location>
        <begin position="1"/>
        <end position="25"/>
    </location>
</feature>
<dbReference type="Proteomes" id="UP000694844">
    <property type="component" value="Chromosome 9"/>
</dbReference>
<accession>A0A8B8BNA7</accession>
<evidence type="ECO:0000313" key="4">
    <source>
        <dbReference type="Proteomes" id="UP000694844"/>
    </source>
</evidence>
<gene>
    <name evidence="5" type="primary">LOC111111574</name>
</gene>
<feature type="transmembrane region" description="Helical" evidence="2">
    <location>
        <begin position="169"/>
        <end position="192"/>
    </location>
</feature>
<comment type="similarity">
    <text evidence="1">Belongs to the apolipoprotein L family.</text>
</comment>
<dbReference type="GO" id="GO:0016020">
    <property type="term" value="C:membrane"/>
    <property type="evidence" value="ECO:0007669"/>
    <property type="project" value="TreeGrafter"/>
</dbReference>
<evidence type="ECO:0000313" key="5">
    <source>
        <dbReference type="RefSeq" id="XP_022304339.1"/>
    </source>
</evidence>
<dbReference type="GO" id="GO:0006869">
    <property type="term" value="P:lipid transport"/>
    <property type="evidence" value="ECO:0007669"/>
    <property type="project" value="InterPro"/>
</dbReference>
<evidence type="ECO:0000256" key="2">
    <source>
        <dbReference type="SAM" id="Phobius"/>
    </source>
</evidence>
<dbReference type="InterPro" id="IPR008405">
    <property type="entry name" value="ApoL"/>
</dbReference>
<organism evidence="4 5">
    <name type="scientific">Crassostrea virginica</name>
    <name type="common">Eastern oyster</name>
    <dbReference type="NCBI Taxonomy" id="6565"/>
    <lineage>
        <taxon>Eukaryota</taxon>
        <taxon>Metazoa</taxon>
        <taxon>Spiralia</taxon>
        <taxon>Lophotrochozoa</taxon>
        <taxon>Mollusca</taxon>
        <taxon>Bivalvia</taxon>
        <taxon>Autobranchia</taxon>
        <taxon>Pteriomorphia</taxon>
        <taxon>Ostreida</taxon>
        <taxon>Ostreoidea</taxon>
        <taxon>Ostreidae</taxon>
        <taxon>Crassostrea</taxon>
    </lineage>
</organism>
<keyword evidence="4" id="KW-1185">Reference proteome</keyword>
<keyword evidence="3" id="KW-0732">Signal</keyword>
<keyword evidence="2" id="KW-0812">Transmembrane</keyword>
<evidence type="ECO:0000256" key="3">
    <source>
        <dbReference type="SAM" id="SignalP"/>
    </source>
</evidence>
<feature type="chain" id="PRO_5034666483" evidence="3">
    <location>
        <begin position="26"/>
        <end position="476"/>
    </location>
</feature>
<protein>
    <submittedName>
        <fullName evidence="5">Uncharacterized protein LOC111111574</fullName>
    </submittedName>
</protein>
<dbReference type="AlphaFoldDB" id="A0A8B8BNA7"/>
<dbReference type="KEGG" id="cvn:111111574"/>
<proteinExistence type="inferred from homology"/>
<reference evidence="5" key="1">
    <citation type="submission" date="2025-08" db="UniProtKB">
        <authorList>
            <consortium name="RefSeq"/>
        </authorList>
    </citation>
    <scope>IDENTIFICATION</scope>
    <source>
        <tissue evidence="5">Whole sample</tissue>
    </source>
</reference>
<dbReference type="GO" id="GO:0008289">
    <property type="term" value="F:lipid binding"/>
    <property type="evidence" value="ECO:0007669"/>
    <property type="project" value="InterPro"/>
</dbReference>
<keyword evidence="2" id="KW-0472">Membrane</keyword>
<name>A0A8B8BNA7_CRAVI</name>
<sequence length="476" mass="53942">MVWRKNMIVFLQWTLLFQAVCLCKSMPIGDKNLTMYTTGMCPRTELIWKQRSSDINCTETNSYMCLPNAQLSGLFEFCYTKPRIKVPKGVCLILNDESNIKEHACHSFQEGCPKSDYYSDSLYEYPTCFNVSNGCFLADWSCVNDTSTNLKFPDTPTTLLKELTILPEVATGIAVAVIVFLSIIGGICYSVCNRICFENCARRCLCCYKDSQNERRTNYEVHWTQHKREIYQLHRDAEYFFRNFWGKERQELIKELIEIRDSIQVLIKTHNCGKVVYSSYGLAGEILGGLGAVAAPFTGGASLALVTVGTALGVTSSVADLTHNAIKSSKISTQCENAQKKLSSHEQVCNNMNKMLKKFQVAIETSIENPLFNRTNGNTLEFISKLNELLREKRKKAMKGTPGADILTETMSLISSISNLNKNKLCEEANFLNDTIIQLNNEYNQLDDFFKQNHNTYSTRTVNPYTFNPYSGLTVY</sequence>
<dbReference type="GeneID" id="111111574"/>
<dbReference type="Pfam" id="PF05461">
    <property type="entry name" value="ApoL"/>
    <property type="match status" value="1"/>
</dbReference>
<evidence type="ECO:0000256" key="1">
    <source>
        <dbReference type="ARBA" id="ARBA00010090"/>
    </source>
</evidence>
<dbReference type="PANTHER" id="PTHR14096">
    <property type="entry name" value="APOLIPOPROTEIN L"/>
    <property type="match status" value="1"/>
</dbReference>
<dbReference type="GO" id="GO:0042157">
    <property type="term" value="P:lipoprotein metabolic process"/>
    <property type="evidence" value="ECO:0007669"/>
    <property type="project" value="InterPro"/>
</dbReference>